<dbReference type="PANTHER" id="PTHR39610:SF2">
    <property type="entry name" value="BZIP DOMAIN-CONTAINING PROTEIN"/>
    <property type="match status" value="1"/>
</dbReference>
<feature type="region of interest" description="Disordered" evidence="1">
    <location>
        <begin position="142"/>
        <end position="181"/>
    </location>
</feature>
<dbReference type="Proteomes" id="UP000018144">
    <property type="component" value="Unassembled WGS sequence"/>
</dbReference>
<reference evidence="2 3" key="1">
    <citation type="journal article" date="2013" name="PLoS Genet.">
        <title>The genome and development-dependent transcriptomes of Pyronema confluens: a window into fungal evolution.</title>
        <authorList>
            <person name="Traeger S."/>
            <person name="Altegoer F."/>
            <person name="Freitag M."/>
            <person name="Gabaldon T."/>
            <person name="Kempken F."/>
            <person name="Kumar A."/>
            <person name="Marcet-Houben M."/>
            <person name="Poggeler S."/>
            <person name="Stajich J.E."/>
            <person name="Nowrousian M."/>
        </authorList>
    </citation>
    <scope>NUCLEOTIDE SEQUENCE [LARGE SCALE GENOMIC DNA]</scope>
    <source>
        <strain evidence="3">CBS 100304</strain>
        <tissue evidence="2">Vegetative mycelium</tissue>
    </source>
</reference>
<name>U4LFR1_PYROM</name>
<evidence type="ECO:0000256" key="1">
    <source>
        <dbReference type="SAM" id="MobiDB-lite"/>
    </source>
</evidence>
<feature type="region of interest" description="Disordered" evidence="1">
    <location>
        <begin position="249"/>
        <end position="278"/>
    </location>
</feature>
<evidence type="ECO:0000313" key="3">
    <source>
        <dbReference type="Proteomes" id="UP000018144"/>
    </source>
</evidence>
<feature type="compositionally biased region" description="Low complexity" evidence="1">
    <location>
        <begin position="254"/>
        <end position="266"/>
    </location>
</feature>
<dbReference type="OrthoDB" id="5407781at2759"/>
<feature type="compositionally biased region" description="Polar residues" evidence="1">
    <location>
        <begin position="15"/>
        <end position="34"/>
    </location>
</feature>
<sequence>MSSTSATPADPQAAISPTSAPTSTPAQELQQSTPIPIAPRPLRPDSSSASISSPNLVSSRPHSPSSPHGSVTTRSHPHIRRPSSSMSSSSWRAYLTPDPSLPQRLPPSPPTNAAGVFQELEAEQEFHVNRLLHMIRIQSMQAGTSTDGESNAATVDSASTRGGRPRSPMSHKSSNRLSRDGSFYRQASISRASSPGFASTAADSASEVSAWNGSRDANFYIAENTMVKRENEMLRMRIRELEKAVAELSKGGVATTAPATSATPATVPEEAVAPSASA</sequence>
<organism evidence="2 3">
    <name type="scientific">Pyronema omphalodes (strain CBS 100304)</name>
    <name type="common">Pyronema confluens</name>
    <dbReference type="NCBI Taxonomy" id="1076935"/>
    <lineage>
        <taxon>Eukaryota</taxon>
        <taxon>Fungi</taxon>
        <taxon>Dikarya</taxon>
        <taxon>Ascomycota</taxon>
        <taxon>Pezizomycotina</taxon>
        <taxon>Pezizomycetes</taxon>
        <taxon>Pezizales</taxon>
        <taxon>Pyronemataceae</taxon>
        <taxon>Pyronema</taxon>
    </lineage>
</organism>
<dbReference type="AlphaFoldDB" id="U4LFR1"/>
<feature type="compositionally biased region" description="Low complexity" evidence="1">
    <location>
        <begin position="46"/>
        <end position="70"/>
    </location>
</feature>
<protein>
    <submittedName>
        <fullName evidence="2">Uncharacterized protein</fullName>
    </submittedName>
</protein>
<dbReference type="PANTHER" id="PTHR39610">
    <property type="entry name" value="BZIP DOMAIN-CONTAINING PROTEIN-RELATED"/>
    <property type="match status" value="1"/>
</dbReference>
<feature type="compositionally biased region" description="Polar residues" evidence="1">
    <location>
        <begin position="142"/>
        <end position="160"/>
    </location>
</feature>
<evidence type="ECO:0000313" key="2">
    <source>
        <dbReference type="EMBL" id="CCX30944.1"/>
    </source>
</evidence>
<gene>
    <name evidence="2" type="ORF">PCON_09545</name>
</gene>
<keyword evidence="3" id="KW-1185">Reference proteome</keyword>
<dbReference type="EMBL" id="HF935497">
    <property type="protein sequence ID" value="CCX30944.1"/>
    <property type="molecule type" value="Genomic_DNA"/>
</dbReference>
<dbReference type="eggNOG" id="ENOG502S92C">
    <property type="taxonomic scope" value="Eukaryota"/>
</dbReference>
<dbReference type="OMA" id="MESSVWP"/>
<proteinExistence type="predicted"/>
<accession>U4LFR1</accession>
<feature type="region of interest" description="Disordered" evidence="1">
    <location>
        <begin position="1"/>
        <end position="113"/>
    </location>
</feature>